<evidence type="ECO:0000256" key="17">
    <source>
        <dbReference type="ARBA" id="ARBA00083221"/>
    </source>
</evidence>
<evidence type="ECO:0000256" key="16">
    <source>
        <dbReference type="ARBA" id="ARBA00071248"/>
    </source>
</evidence>
<dbReference type="GO" id="GO:0003677">
    <property type="term" value="F:DNA binding"/>
    <property type="evidence" value="ECO:0007669"/>
    <property type="project" value="UniProtKB-ARBA"/>
</dbReference>
<dbReference type="EMBL" id="NCKU01001573">
    <property type="protein sequence ID" value="RWS11775.1"/>
    <property type="molecule type" value="Genomic_DNA"/>
</dbReference>
<dbReference type="GO" id="GO:0040029">
    <property type="term" value="P:epigenetic regulation of gene expression"/>
    <property type="evidence" value="ECO:0007669"/>
    <property type="project" value="UniProtKB-ARBA"/>
</dbReference>
<gene>
    <name evidence="20" type="ORF">B4U79_06537</name>
</gene>
<evidence type="ECO:0000256" key="5">
    <source>
        <dbReference type="ARBA" id="ARBA00022843"/>
    </source>
</evidence>
<keyword evidence="10" id="KW-0234">DNA repair</keyword>
<dbReference type="GO" id="GO:0032183">
    <property type="term" value="F:SUMO binding"/>
    <property type="evidence" value="ECO:0007669"/>
    <property type="project" value="UniProtKB-ARBA"/>
</dbReference>
<evidence type="ECO:0000256" key="7">
    <source>
        <dbReference type="ARBA" id="ARBA00023015"/>
    </source>
</evidence>
<evidence type="ECO:0000256" key="8">
    <source>
        <dbReference type="ARBA" id="ARBA00023159"/>
    </source>
</evidence>
<dbReference type="Proteomes" id="UP000285301">
    <property type="component" value="Unassembled WGS sequence"/>
</dbReference>
<evidence type="ECO:0000256" key="6">
    <source>
        <dbReference type="ARBA" id="ARBA00022853"/>
    </source>
</evidence>
<dbReference type="GO" id="GO:0004844">
    <property type="term" value="F:uracil DNA N-glycosylase activity"/>
    <property type="evidence" value="ECO:0007669"/>
    <property type="project" value="TreeGrafter"/>
</dbReference>
<comment type="subcellular location">
    <subcellularLocation>
        <location evidence="1">Nucleus</location>
    </subcellularLocation>
</comment>
<keyword evidence="11" id="KW-0539">Nucleus</keyword>
<name>A0A443R928_9ACAR</name>
<dbReference type="PANTHER" id="PTHR12159:SF9">
    <property type="entry name" value="G_T MISMATCH-SPECIFIC THYMINE DNA GLYCOSYLASE"/>
    <property type="match status" value="1"/>
</dbReference>
<organism evidence="20 21">
    <name type="scientific">Dinothrombium tinctorium</name>
    <dbReference type="NCBI Taxonomy" id="1965070"/>
    <lineage>
        <taxon>Eukaryota</taxon>
        <taxon>Metazoa</taxon>
        <taxon>Ecdysozoa</taxon>
        <taxon>Arthropoda</taxon>
        <taxon>Chelicerata</taxon>
        <taxon>Arachnida</taxon>
        <taxon>Acari</taxon>
        <taxon>Acariformes</taxon>
        <taxon>Trombidiformes</taxon>
        <taxon>Prostigmata</taxon>
        <taxon>Anystina</taxon>
        <taxon>Parasitengona</taxon>
        <taxon>Trombidioidea</taxon>
        <taxon>Trombidiidae</taxon>
        <taxon>Dinothrombium</taxon>
    </lineage>
</organism>
<keyword evidence="4" id="KW-0378">Hydrolase</keyword>
<evidence type="ECO:0000256" key="14">
    <source>
        <dbReference type="ARBA" id="ARBA00064519"/>
    </source>
</evidence>
<evidence type="ECO:0000256" key="9">
    <source>
        <dbReference type="ARBA" id="ARBA00023163"/>
    </source>
</evidence>
<keyword evidence="2" id="KW-1017">Isopeptide bond</keyword>
<comment type="catalytic activity">
    <reaction evidence="12">
        <text>Hydrolyzes mismatched double-stranded DNA and polynucleotides, releasing free thymine.</text>
        <dbReference type="EC" id="3.2.2.29"/>
    </reaction>
</comment>
<dbReference type="GO" id="GO:0006285">
    <property type="term" value="P:base-excision repair, AP site formation"/>
    <property type="evidence" value="ECO:0007669"/>
    <property type="project" value="InterPro"/>
</dbReference>
<sequence>MSENCEAKRRSRFTAAEQQQLLTRTLPDYLRSNLDIVIIGINPGLVAAQTGHHYAGPGNHFWKCLYLSGIVPYPFTAFDDYKMLDYGIGFTNMVSRTTRGSGDLKAAEIREGASIVRQKLSLFRPKIAVFNGKGIYETFAGRKCATLGKQPETIEATETLVFVMPSSSARCAQLPRFEDKLPFYIAIRKLRDFVTGRVAFVDTRELTFAPCGNAKAKRRSNAKDGESGERNRDEEMSVKTERSD</sequence>
<protein>
    <recommendedName>
        <fullName evidence="16">G/T mismatch-specific thymine DNA glycosylase</fullName>
        <ecNumber evidence="15">3.2.2.29</ecNumber>
    </recommendedName>
    <alternativeName>
        <fullName evidence="17">Thymine-DNA glycosylase</fullName>
    </alternativeName>
</protein>
<evidence type="ECO:0000313" key="21">
    <source>
        <dbReference type="Proteomes" id="UP000285301"/>
    </source>
</evidence>
<evidence type="ECO:0000256" key="18">
    <source>
        <dbReference type="SAM" id="MobiDB-lite"/>
    </source>
</evidence>
<evidence type="ECO:0000256" key="2">
    <source>
        <dbReference type="ARBA" id="ARBA00022499"/>
    </source>
</evidence>
<dbReference type="SUPFAM" id="SSF52141">
    <property type="entry name" value="Uracil-DNA glycosylase-like"/>
    <property type="match status" value="1"/>
</dbReference>
<proteinExistence type="inferred from homology"/>
<evidence type="ECO:0000256" key="3">
    <source>
        <dbReference type="ARBA" id="ARBA00022763"/>
    </source>
</evidence>
<dbReference type="STRING" id="1965070.A0A443R928"/>
<reference evidence="20 21" key="1">
    <citation type="journal article" date="2018" name="Gigascience">
        <title>Genomes of trombidid mites reveal novel predicted allergens and laterally-transferred genes associated with secondary metabolism.</title>
        <authorList>
            <person name="Dong X."/>
            <person name="Chaisiri K."/>
            <person name="Xia D."/>
            <person name="Armstrong S.D."/>
            <person name="Fang Y."/>
            <person name="Donnelly M.J."/>
            <person name="Kadowaki T."/>
            <person name="McGarry J.W."/>
            <person name="Darby A.C."/>
            <person name="Makepeace B.L."/>
        </authorList>
    </citation>
    <scope>NUCLEOTIDE SEQUENCE [LARGE SCALE GENOMIC DNA]</scope>
    <source>
        <strain evidence="20">UoL-WK</strain>
    </source>
</reference>
<evidence type="ECO:0000256" key="15">
    <source>
        <dbReference type="ARBA" id="ARBA00066769"/>
    </source>
</evidence>
<dbReference type="CDD" id="cd10028">
    <property type="entry name" value="UDG-F2_TDG_MUG"/>
    <property type="match status" value="1"/>
</dbReference>
<evidence type="ECO:0000256" key="11">
    <source>
        <dbReference type="ARBA" id="ARBA00023242"/>
    </source>
</evidence>
<dbReference type="Pfam" id="PF03167">
    <property type="entry name" value="UDG"/>
    <property type="match status" value="1"/>
</dbReference>
<evidence type="ECO:0000256" key="1">
    <source>
        <dbReference type="ARBA" id="ARBA00004123"/>
    </source>
</evidence>
<comment type="subunit">
    <text evidence="14">Homodimer. Interacts with AICDA and GADD45A.</text>
</comment>
<keyword evidence="6" id="KW-0156">Chromatin regulator</keyword>
<dbReference type="InterPro" id="IPR036895">
    <property type="entry name" value="Uracil-DNA_glycosylase-like_sf"/>
</dbReference>
<keyword evidence="9" id="KW-0804">Transcription</keyword>
<keyword evidence="3" id="KW-0227">DNA damage</keyword>
<evidence type="ECO:0000256" key="12">
    <source>
        <dbReference type="ARBA" id="ARBA00052915"/>
    </source>
</evidence>
<dbReference type="Gene3D" id="3.40.470.10">
    <property type="entry name" value="Uracil-DNA glycosylase-like domain"/>
    <property type="match status" value="1"/>
</dbReference>
<dbReference type="OrthoDB" id="565731at2759"/>
<dbReference type="GO" id="GO:0141016">
    <property type="term" value="F:G/T mismatch-specific thymine-DNA glycosylase activity"/>
    <property type="evidence" value="ECO:0007669"/>
    <property type="project" value="UniProtKB-EC"/>
</dbReference>
<evidence type="ECO:0000256" key="13">
    <source>
        <dbReference type="ARBA" id="ARBA00061261"/>
    </source>
</evidence>
<dbReference type="SMART" id="SM00987">
    <property type="entry name" value="UreE_C"/>
    <property type="match status" value="1"/>
</dbReference>
<dbReference type="InterPro" id="IPR005122">
    <property type="entry name" value="Uracil-DNA_glycosylase-like"/>
</dbReference>
<evidence type="ECO:0000256" key="4">
    <source>
        <dbReference type="ARBA" id="ARBA00022801"/>
    </source>
</evidence>
<evidence type="ECO:0000313" key="20">
    <source>
        <dbReference type="EMBL" id="RWS11775.1"/>
    </source>
</evidence>
<dbReference type="GO" id="GO:0005654">
    <property type="term" value="C:nucleoplasm"/>
    <property type="evidence" value="ECO:0007669"/>
    <property type="project" value="UniProtKB-ARBA"/>
</dbReference>
<comment type="similarity">
    <text evidence="13">Belongs to the uracil-DNA glycosylase (UDG) superfamily. TDG/mug family.</text>
</comment>
<comment type="caution">
    <text evidence="20">The sequence shown here is derived from an EMBL/GenBank/DDBJ whole genome shotgun (WGS) entry which is preliminary data.</text>
</comment>
<evidence type="ECO:0000256" key="10">
    <source>
        <dbReference type="ARBA" id="ARBA00023204"/>
    </source>
</evidence>
<accession>A0A443R928</accession>
<dbReference type="PANTHER" id="PTHR12159">
    <property type="entry name" value="G/T AND G/U MISMATCH-SPECIFIC DNA GLYCOSYLASE"/>
    <property type="match status" value="1"/>
</dbReference>
<feature type="region of interest" description="Disordered" evidence="18">
    <location>
        <begin position="214"/>
        <end position="244"/>
    </location>
</feature>
<keyword evidence="21" id="KW-1185">Reference proteome</keyword>
<dbReference type="FunFam" id="3.40.470.10:FF:000002">
    <property type="entry name" value="G/T mismatch-specific thymine DNA glycosylase"/>
    <property type="match status" value="1"/>
</dbReference>
<keyword evidence="5" id="KW-0832">Ubl conjugation</keyword>
<keyword evidence="8" id="KW-0010">Activator</keyword>
<keyword evidence="7" id="KW-0805">Transcription regulation</keyword>
<evidence type="ECO:0000259" key="19">
    <source>
        <dbReference type="SMART" id="SM00986"/>
    </source>
</evidence>
<dbReference type="SMART" id="SM00986">
    <property type="entry name" value="UDG"/>
    <property type="match status" value="1"/>
</dbReference>
<dbReference type="EC" id="3.2.2.29" evidence="15"/>
<dbReference type="InterPro" id="IPR015637">
    <property type="entry name" value="MUG/TDG"/>
</dbReference>
<feature type="compositionally biased region" description="Basic and acidic residues" evidence="18">
    <location>
        <begin position="221"/>
        <end position="244"/>
    </location>
</feature>
<dbReference type="AlphaFoldDB" id="A0A443R928"/>
<feature type="domain" description="Uracil-DNA glycosylase-like" evidence="19">
    <location>
        <begin position="27"/>
        <end position="190"/>
    </location>
</feature>